<evidence type="ECO:0000313" key="1">
    <source>
        <dbReference type="EMBL" id="ASF00768.1"/>
    </source>
</evidence>
<name>A0A218MNC1_9VIRU</name>
<dbReference type="EMBL" id="KY052855">
    <property type="protein sequence ID" value="ASF00768.1"/>
    <property type="molecule type" value="Genomic_DNA"/>
</dbReference>
<dbReference type="InterPro" id="IPR036390">
    <property type="entry name" value="WH_DNA-bd_sf"/>
</dbReference>
<dbReference type="Gene3D" id="1.10.10.10">
    <property type="entry name" value="Winged helix-like DNA-binding domain superfamily/Winged helix DNA-binding domain"/>
    <property type="match status" value="1"/>
</dbReference>
<dbReference type="SUPFAM" id="SSF46785">
    <property type="entry name" value="Winged helix' DNA-binding domain"/>
    <property type="match status" value="1"/>
</dbReference>
<dbReference type="InterPro" id="IPR036388">
    <property type="entry name" value="WH-like_DNA-bd_sf"/>
</dbReference>
<organism evidence="1">
    <name type="scientific">uncultured virus</name>
    <dbReference type="NCBI Taxonomy" id="340016"/>
    <lineage>
        <taxon>Viruses</taxon>
        <taxon>environmental samples</taxon>
    </lineage>
</organism>
<reference evidence="1" key="2">
    <citation type="journal article" date="2017" name="Nat. Commun.">
        <title>Single-virus genomics reveals hidden cosmopolitan and abundant viruses.</title>
        <authorList>
            <person name="Martinez-Hernandez F."/>
            <person name="Fornas O."/>
            <person name="Lluesma Gomez M."/>
            <person name="Bolduc B."/>
            <person name="de la Cruz Pena M.J."/>
            <person name="Martinez J.M."/>
            <person name="Anton J."/>
            <person name="Gasol J.M."/>
            <person name="Rosselli R."/>
            <person name="Rodriguez-Valera F."/>
            <person name="Sullivan M.B."/>
            <person name="Acinas S.G."/>
            <person name="Martinez-Garcia M."/>
        </authorList>
    </citation>
    <scope>NUCLEOTIDE SEQUENCE</scope>
</reference>
<proteinExistence type="predicted"/>
<protein>
    <submittedName>
        <fullName evidence="1">Uncharacterized protein</fullName>
    </submittedName>
</protein>
<reference evidence="1" key="1">
    <citation type="submission" date="2016-10" db="EMBL/GenBank/DDBJ databases">
        <authorList>
            <person name="Varghese N."/>
        </authorList>
    </citation>
    <scope>NUCLEOTIDE SEQUENCE</scope>
</reference>
<sequence length="109" mass="12567">MGKSMTEIERVVLSLIPISDERRINIKDIVEQTNLSTRQVKRVIDQLINKYGIVIVGVRNGRTGYFIPVTDEARQEGVLPLKAQAIKEFKRVNKIQNGNLDEWKKYLID</sequence>
<accession>A0A218MNC1</accession>